<comment type="caution">
    <text evidence="2">The sequence shown here is derived from an EMBL/GenBank/DDBJ whole genome shotgun (WGS) entry which is preliminary data.</text>
</comment>
<dbReference type="Proteomes" id="UP000185984">
    <property type="component" value="Unassembled WGS sequence"/>
</dbReference>
<feature type="transmembrane region" description="Helical" evidence="1">
    <location>
        <begin position="128"/>
        <end position="147"/>
    </location>
</feature>
<evidence type="ECO:0008006" key="4">
    <source>
        <dbReference type="Google" id="ProtNLM"/>
    </source>
</evidence>
<protein>
    <recommendedName>
        <fullName evidence="4">Low-complexity tail membrane protein</fullName>
    </recommendedName>
</protein>
<sequence length="200" mass="22386">MSFRSEPLLWIHLSGLAVVPICLDVCLLGLAVGDPVLPIWSELALVANMGVVPVVWMQLQRPFYIFALLAITLKHEKLTTQQRQILSLINTRINKVLTVLAGVLLVTILWQLYQTAPVVTLTLFPREWRILGLLLAGCSFTFANLFFQIPVSVMRVLVTSDAEFATIKPYPQDKIAPDFTILGLQVNQLLPKLVDTHTEN</sequence>
<keyword evidence="3" id="KW-1185">Reference proteome</keyword>
<feature type="transmembrane region" description="Helical" evidence="1">
    <location>
        <begin position="51"/>
        <end position="73"/>
    </location>
</feature>
<dbReference type="OrthoDB" id="484731at2"/>
<reference evidence="2 3" key="1">
    <citation type="submission" date="2016-11" db="EMBL/GenBank/DDBJ databases">
        <title>Draft Genome Sequences of Nine Cyanobacterial Strains from Diverse Habitats.</title>
        <authorList>
            <person name="Zhu T."/>
            <person name="Hou S."/>
            <person name="Lu X."/>
            <person name="Hess W.R."/>
        </authorList>
    </citation>
    <scope>NUCLEOTIDE SEQUENCE [LARGE SCALE GENOMIC DNA]</scope>
    <source>
        <strain evidence="2 3">5.2 s.c.1</strain>
    </source>
</reference>
<evidence type="ECO:0000256" key="1">
    <source>
        <dbReference type="SAM" id="Phobius"/>
    </source>
</evidence>
<dbReference type="InterPro" id="IPR049610">
    <property type="entry name" value="LCTMP-like"/>
</dbReference>
<evidence type="ECO:0000313" key="3">
    <source>
        <dbReference type="Proteomes" id="UP000185984"/>
    </source>
</evidence>
<feature type="transmembrane region" description="Helical" evidence="1">
    <location>
        <begin position="93"/>
        <end position="113"/>
    </location>
</feature>
<evidence type="ECO:0000313" key="2">
    <source>
        <dbReference type="EMBL" id="OKH28926.1"/>
    </source>
</evidence>
<gene>
    <name evidence="2" type="ORF">NIES1031_03275</name>
</gene>
<keyword evidence="1" id="KW-1133">Transmembrane helix</keyword>
<organism evidence="2 3">
    <name type="scientific">Chroogloeocystis siderophila 5.2 s.c.1</name>
    <dbReference type="NCBI Taxonomy" id="247279"/>
    <lineage>
        <taxon>Bacteria</taxon>
        <taxon>Bacillati</taxon>
        <taxon>Cyanobacteriota</taxon>
        <taxon>Cyanophyceae</taxon>
        <taxon>Oscillatoriophycideae</taxon>
        <taxon>Chroococcales</taxon>
        <taxon>Chroococcaceae</taxon>
        <taxon>Chroogloeocystis</taxon>
    </lineage>
</organism>
<dbReference type="RefSeq" id="WP_073548077.1">
    <property type="nucleotide sequence ID" value="NZ_CAWMVK010000012.1"/>
</dbReference>
<keyword evidence="1" id="KW-0812">Transmembrane</keyword>
<keyword evidence="1" id="KW-0472">Membrane</keyword>
<dbReference type="EMBL" id="MRCC01000002">
    <property type="protein sequence ID" value="OKH28926.1"/>
    <property type="molecule type" value="Genomic_DNA"/>
</dbReference>
<proteinExistence type="predicted"/>
<dbReference type="NCBIfam" id="NF033183">
    <property type="entry name" value="colliding_TM"/>
    <property type="match status" value="1"/>
</dbReference>
<accession>A0A1U7HZ88</accession>
<name>A0A1U7HZ88_9CHRO</name>
<feature type="transmembrane region" description="Helical" evidence="1">
    <location>
        <begin position="7"/>
        <end position="31"/>
    </location>
</feature>
<dbReference type="AlphaFoldDB" id="A0A1U7HZ88"/>
<dbReference type="STRING" id="247279.NIES1031_03275"/>